<keyword evidence="2" id="KW-1185">Reference proteome</keyword>
<proteinExistence type="predicted"/>
<comment type="caution">
    <text evidence="1">The sequence shown here is derived from an EMBL/GenBank/DDBJ whole genome shotgun (WGS) entry which is preliminary data.</text>
</comment>
<reference evidence="1 2" key="1">
    <citation type="submission" date="2020-05" db="EMBL/GenBank/DDBJ databases">
        <authorList>
            <person name="Petersen J."/>
            <person name="Sayavedra L."/>
        </authorList>
    </citation>
    <scope>NUCLEOTIDE SEQUENCE [LARGE SCALE GENOMIC DNA]</scope>
    <source>
        <strain evidence="1">B thermophilus SOXS</strain>
    </source>
</reference>
<accession>A0A8H9CF24</accession>
<evidence type="ECO:0000313" key="2">
    <source>
        <dbReference type="Proteomes" id="UP000643672"/>
    </source>
</evidence>
<sequence length="35" mass="3897">MRSALLFSKKTNKDGVKDNESLEKIVMNAVTKATK</sequence>
<gene>
    <name evidence="1" type="ORF">THERMOS_491</name>
</gene>
<evidence type="ECO:0000313" key="1">
    <source>
        <dbReference type="EMBL" id="CAB5496351.1"/>
    </source>
</evidence>
<protein>
    <submittedName>
        <fullName evidence="1">Uncharacterized protein</fullName>
    </submittedName>
</protein>
<dbReference type="Proteomes" id="UP000643672">
    <property type="component" value="Unassembled WGS sequence"/>
</dbReference>
<dbReference type="AlphaFoldDB" id="A0A8H9CF24"/>
<organism evidence="1 2">
    <name type="scientific">Bathymodiolus thermophilus thioautotrophic gill symbiont</name>
    <dbReference type="NCBI Taxonomy" id="2360"/>
    <lineage>
        <taxon>Bacteria</taxon>
        <taxon>Pseudomonadati</taxon>
        <taxon>Pseudomonadota</taxon>
        <taxon>Gammaproteobacteria</taxon>
        <taxon>sulfur-oxidizing symbionts</taxon>
    </lineage>
</organism>
<dbReference type="EMBL" id="CAESAQ020000028">
    <property type="protein sequence ID" value="CAB5496351.1"/>
    <property type="molecule type" value="Genomic_DNA"/>
</dbReference>
<name>A0A8H9CF24_9GAMM</name>